<proteinExistence type="predicted"/>
<evidence type="ECO:0000313" key="2">
    <source>
        <dbReference type="Proteomes" id="UP000092445"/>
    </source>
</evidence>
<organism evidence="1 2">
    <name type="scientific">Glossina pallidipes</name>
    <name type="common">Tsetse fly</name>
    <dbReference type="NCBI Taxonomy" id="7398"/>
    <lineage>
        <taxon>Eukaryota</taxon>
        <taxon>Metazoa</taxon>
        <taxon>Ecdysozoa</taxon>
        <taxon>Arthropoda</taxon>
        <taxon>Hexapoda</taxon>
        <taxon>Insecta</taxon>
        <taxon>Pterygota</taxon>
        <taxon>Neoptera</taxon>
        <taxon>Endopterygota</taxon>
        <taxon>Diptera</taxon>
        <taxon>Brachycera</taxon>
        <taxon>Muscomorpha</taxon>
        <taxon>Hippoboscoidea</taxon>
        <taxon>Glossinidae</taxon>
        <taxon>Glossina</taxon>
    </lineage>
</organism>
<reference evidence="2" key="1">
    <citation type="submission" date="2014-03" db="EMBL/GenBank/DDBJ databases">
        <authorList>
            <person name="Aksoy S."/>
            <person name="Warren W."/>
            <person name="Wilson R.K."/>
        </authorList>
    </citation>
    <scope>NUCLEOTIDE SEQUENCE [LARGE SCALE GENOMIC DNA]</scope>
    <source>
        <strain evidence="2">IAEA</strain>
    </source>
</reference>
<sequence>MTFKEIDEDVFKDITLQNSLPTREAYNCRKCAEPMPPYLILKHAVYDYSSATAKSLHRVVNSSLTRDIFECFLPVKNAPLPQTILIVLFKLYEITNVYHIFEQEDE</sequence>
<accession>A0A1A9ZQB0</accession>
<name>A0A1A9ZQB0_GLOPL</name>
<keyword evidence="2" id="KW-1185">Reference proteome</keyword>
<evidence type="ECO:0000313" key="1">
    <source>
        <dbReference type="EnsemblMetazoa" id="GPAI021772-PA"/>
    </source>
</evidence>
<dbReference type="EnsemblMetazoa" id="GPAI021772-RA">
    <property type="protein sequence ID" value="GPAI021772-PA"/>
    <property type="gene ID" value="GPAI021772"/>
</dbReference>
<dbReference type="AlphaFoldDB" id="A0A1A9ZQB0"/>
<reference evidence="1" key="2">
    <citation type="submission" date="2020-05" db="UniProtKB">
        <authorList>
            <consortium name="EnsemblMetazoa"/>
        </authorList>
    </citation>
    <scope>IDENTIFICATION</scope>
    <source>
        <strain evidence="1">IAEA</strain>
    </source>
</reference>
<protein>
    <submittedName>
        <fullName evidence="1">Uncharacterized protein</fullName>
    </submittedName>
</protein>
<dbReference type="Proteomes" id="UP000092445">
    <property type="component" value="Unassembled WGS sequence"/>
</dbReference>
<dbReference type="VEuPathDB" id="VectorBase:GPAI021772"/>